<dbReference type="EMBL" id="PZQS01000011">
    <property type="protein sequence ID" value="PVD22051.1"/>
    <property type="molecule type" value="Genomic_DNA"/>
</dbReference>
<evidence type="ECO:0000256" key="3">
    <source>
        <dbReference type="ARBA" id="ARBA00022833"/>
    </source>
</evidence>
<evidence type="ECO:0000256" key="5">
    <source>
        <dbReference type="SAM" id="Coils"/>
    </source>
</evidence>
<dbReference type="SUPFAM" id="SSF57850">
    <property type="entry name" value="RING/U-box"/>
    <property type="match status" value="1"/>
</dbReference>
<dbReference type="PANTHER" id="PTHR25462:SF305">
    <property type="entry name" value="RING-TYPE DOMAIN-CONTAINING PROTEIN"/>
    <property type="match status" value="1"/>
</dbReference>
<comment type="caution">
    <text evidence="8">The sequence shown here is derived from an EMBL/GenBank/DDBJ whole genome shotgun (WGS) entry which is preliminary data.</text>
</comment>
<dbReference type="InterPro" id="IPR013083">
    <property type="entry name" value="Znf_RING/FYVE/PHD"/>
</dbReference>
<dbReference type="InterPro" id="IPR000315">
    <property type="entry name" value="Znf_B-box"/>
</dbReference>
<dbReference type="PANTHER" id="PTHR25462">
    <property type="entry name" value="BONUS, ISOFORM C-RELATED"/>
    <property type="match status" value="1"/>
</dbReference>
<evidence type="ECO:0000313" key="9">
    <source>
        <dbReference type="Proteomes" id="UP000245119"/>
    </source>
</evidence>
<evidence type="ECO:0008006" key="10">
    <source>
        <dbReference type="Google" id="ProtNLM"/>
    </source>
</evidence>
<dbReference type="Pfam" id="PF22586">
    <property type="entry name" value="ANCHR-like_BBOX"/>
    <property type="match status" value="1"/>
</dbReference>
<reference evidence="8 9" key="1">
    <citation type="submission" date="2018-04" db="EMBL/GenBank/DDBJ databases">
        <title>The genome of golden apple snail Pomacea canaliculata provides insight into stress tolerance and invasive adaptation.</title>
        <authorList>
            <person name="Liu C."/>
            <person name="Liu B."/>
            <person name="Ren Y."/>
            <person name="Zhang Y."/>
            <person name="Wang H."/>
            <person name="Li S."/>
            <person name="Jiang F."/>
            <person name="Yin L."/>
            <person name="Zhang G."/>
            <person name="Qian W."/>
            <person name="Fan W."/>
        </authorList>
    </citation>
    <scope>NUCLEOTIDE SEQUENCE [LARGE SCALE GENOMIC DNA]</scope>
    <source>
        <strain evidence="8">SZHN2017</strain>
        <tissue evidence="8">Muscle</tissue>
    </source>
</reference>
<feature type="domain" description="RING-type" evidence="6">
    <location>
        <begin position="13"/>
        <end position="53"/>
    </location>
</feature>
<dbReference type="Gene3D" id="3.30.40.10">
    <property type="entry name" value="Zinc/RING finger domain, C3HC4 (zinc finger)"/>
    <property type="match status" value="1"/>
</dbReference>
<dbReference type="PROSITE" id="PS50089">
    <property type="entry name" value="ZF_RING_2"/>
    <property type="match status" value="1"/>
</dbReference>
<keyword evidence="5" id="KW-0175">Coiled coil</keyword>
<evidence type="ECO:0000313" key="8">
    <source>
        <dbReference type="EMBL" id="PVD22051.1"/>
    </source>
</evidence>
<sequence>MASSSDQRTELECAICMNGFTTPKILQCGHLLCLGCVISWMDSKPNAECPLCRSPIVEKHGRPGQSSSDIADALPTDFVMEALVDSARVLNKDPVCCVCDGVSAEFICIQCQDMLCSGCARAHKKFSSTRSHDVEGLSTVTPERLAASRPALCADHGDKHAKYFCGDHRLAVCLPCSFMKHKNCSLMREIDEEMKSAETSTTDLTNRLSRAEELVEQAMAEVDNCLEDVDISEANDVSQVDAVCDRLRNLVEGFRNKLKEISRLSHSQVRTSLKEFKSSFGGRLGTVMSHKNIVARVRSVAPCPALIHATKTLTDRVNSLDIDADLEADVWANPSLDTSCYKDIVRHIEKDLQMLGRMKSDLQVRVDKTMSKGFVYYGITETKPSKLDSLQKNYGLSRWRHLTMEKGLIGVMKDSSNHLHFYLDDQKIDTDTGDIPRHCYAVFVLLPGVLKVTLLPVVKIV</sequence>
<keyword evidence="3" id="KW-0862">Zinc</keyword>
<gene>
    <name evidence="8" type="ORF">C0Q70_17854</name>
</gene>
<dbReference type="CDD" id="cd19757">
    <property type="entry name" value="Bbox1"/>
    <property type="match status" value="1"/>
</dbReference>
<dbReference type="Gene3D" id="3.30.160.60">
    <property type="entry name" value="Classic Zinc Finger"/>
    <property type="match status" value="1"/>
</dbReference>
<feature type="domain" description="B box-type" evidence="7">
    <location>
        <begin position="148"/>
        <end position="182"/>
    </location>
</feature>
<dbReference type="SUPFAM" id="SSF57845">
    <property type="entry name" value="B-box zinc-binding domain"/>
    <property type="match status" value="1"/>
</dbReference>
<keyword evidence="2 4" id="KW-0863">Zinc-finger</keyword>
<organism evidence="8 9">
    <name type="scientific">Pomacea canaliculata</name>
    <name type="common">Golden apple snail</name>
    <dbReference type="NCBI Taxonomy" id="400727"/>
    <lineage>
        <taxon>Eukaryota</taxon>
        <taxon>Metazoa</taxon>
        <taxon>Spiralia</taxon>
        <taxon>Lophotrochozoa</taxon>
        <taxon>Mollusca</taxon>
        <taxon>Gastropoda</taxon>
        <taxon>Caenogastropoda</taxon>
        <taxon>Architaenioglossa</taxon>
        <taxon>Ampullarioidea</taxon>
        <taxon>Ampullariidae</taxon>
        <taxon>Pomacea</taxon>
    </lineage>
</organism>
<name>A0A2T7NLL3_POMCA</name>
<evidence type="ECO:0000256" key="2">
    <source>
        <dbReference type="ARBA" id="ARBA00022771"/>
    </source>
</evidence>
<dbReference type="PROSITE" id="PS50119">
    <property type="entry name" value="ZF_BBOX"/>
    <property type="match status" value="2"/>
</dbReference>
<dbReference type="InterPro" id="IPR047153">
    <property type="entry name" value="TRIM45/56/19-like"/>
</dbReference>
<feature type="domain" description="B box-type" evidence="7">
    <location>
        <begin position="91"/>
        <end position="137"/>
    </location>
</feature>
<evidence type="ECO:0000256" key="1">
    <source>
        <dbReference type="ARBA" id="ARBA00022723"/>
    </source>
</evidence>
<dbReference type="Proteomes" id="UP000245119">
    <property type="component" value="Linkage Group LG11"/>
</dbReference>
<dbReference type="GO" id="GO:0061630">
    <property type="term" value="F:ubiquitin protein ligase activity"/>
    <property type="evidence" value="ECO:0007669"/>
    <property type="project" value="TreeGrafter"/>
</dbReference>
<dbReference type="GO" id="GO:0008270">
    <property type="term" value="F:zinc ion binding"/>
    <property type="evidence" value="ECO:0007669"/>
    <property type="project" value="UniProtKB-KW"/>
</dbReference>
<dbReference type="AlphaFoldDB" id="A0A2T7NLL3"/>
<protein>
    <recommendedName>
        <fullName evidence="10">RING-type domain-containing protein</fullName>
    </recommendedName>
</protein>
<dbReference type="PROSITE" id="PS00518">
    <property type="entry name" value="ZF_RING_1"/>
    <property type="match status" value="1"/>
</dbReference>
<feature type="coiled-coil region" evidence="5">
    <location>
        <begin position="194"/>
        <end position="264"/>
    </location>
</feature>
<keyword evidence="9" id="KW-1185">Reference proteome</keyword>
<dbReference type="SMART" id="SM00184">
    <property type="entry name" value="RING"/>
    <property type="match status" value="1"/>
</dbReference>
<dbReference type="GO" id="GO:0005654">
    <property type="term" value="C:nucleoplasm"/>
    <property type="evidence" value="ECO:0007669"/>
    <property type="project" value="TreeGrafter"/>
</dbReference>
<dbReference type="Pfam" id="PF13920">
    <property type="entry name" value="zf-C3HC4_3"/>
    <property type="match status" value="1"/>
</dbReference>
<accession>A0A2T7NLL3</accession>
<proteinExistence type="predicted"/>
<dbReference type="InterPro" id="IPR017907">
    <property type="entry name" value="Znf_RING_CS"/>
</dbReference>
<keyword evidence="1" id="KW-0479">Metal-binding</keyword>
<evidence type="ECO:0000259" key="7">
    <source>
        <dbReference type="PROSITE" id="PS50119"/>
    </source>
</evidence>
<dbReference type="InterPro" id="IPR001841">
    <property type="entry name" value="Znf_RING"/>
</dbReference>
<evidence type="ECO:0000256" key="4">
    <source>
        <dbReference type="PROSITE-ProRule" id="PRU00024"/>
    </source>
</evidence>
<evidence type="ECO:0000259" key="6">
    <source>
        <dbReference type="PROSITE" id="PS50089"/>
    </source>
</evidence>